<dbReference type="OrthoDB" id="9790390at2"/>
<feature type="site" description="Contributes to redox potential value" evidence="9">
    <location>
        <position position="31"/>
    </location>
</feature>
<keyword evidence="4" id="KW-0249">Electron transport</keyword>
<dbReference type="SUPFAM" id="SSF52833">
    <property type="entry name" value="Thioredoxin-like"/>
    <property type="match status" value="1"/>
</dbReference>
<evidence type="ECO:0000256" key="10">
    <source>
        <dbReference type="PIRSR" id="PIRSR000077-4"/>
    </source>
</evidence>
<comment type="function">
    <text evidence="1">Participates in various redox reactions through the reversible oxidation of its active center dithiol to a disulfide and catalyzes dithiol-disulfide exchange reactions.</text>
</comment>
<dbReference type="Proteomes" id="UP000076947">
    <property type="component" value="Unassembled WGS sequence"/>
</dbReference>
<evidence type="ECO:0000256" key="9">
    <source>
        <dbReference type="PIRSR" id="PIRSR000077-1"/>
    </source>
</evidence>
<dbReference type="PRINTS" id="PR00421">
    <property type="entry name" value="THIOREDOXIN"/>
</dbReference>
<dbReference type="GO" id="GO:0015035">
    <property type="term" value="F:protein-disulfide reductase activity"/>
    <property type="evidence" value="ECO:0007669"/>
    <property type="project" value="UniProtKB-UniRule"/>
</dbReference>
<feature type="site" description="Deprotonates C-terminal active site Cys" evidence="9">
    <location>
        <position position="24"/>
    </location>
</feature>
<dbReference type="RefSeq" id="WP_066796919.1">
    <property type="nucleotide sequence ID" value="NZ_CP132192.1"/>
</dbReference>
<accession>A0A0X8VGX7</accession>
<dbReference type="Proteomes" id="UP000544551">
    <property type="component" value="Unassembled WGS sequence"/>
</dbReference>
<keyword evidence="3" id="KW-0813">Transport</keyword>
<keyword evidence="6 10" id="KW-0676">Redox-active center</keyword>
<gene>
    <name evidence="12" type="primary">trxA</name>
    <name evidence="13" type="ORF">AYJ05_11155</name>
    <name evidence="12" type="ORF">HF853_10170</name>
</gene>
<keyword evidence="5 10" id="KW-1015">Disulfide bond</keyword>
<evidence type="ECO:0000256" key="8">
    <source>
        <dbReference type="PIRNR" id="PIRNR000077"/>
    </source>
</evidence>
<dbReference type="InterPro" id="IPR013766">
    <property type="entry name" value="Thioredoxin_domain"/>
</dbReference>
<dbReference type="InterPro" id="IPR036249">
    <property type="entry name" value="Thioredoxin-like_sf"/>
</dbReference>
<evidence type="ECO:0000313" key="13">
    <source>
        <dbReference type="EMBL" id="OAH24889.1"/>
    </source>
</evidence>
<evidence type="ECO:0000256" key="3">
    <source>
        <dbReference type="ARBA" id="ARBA00022448"/>
    </source>
</evidence>
<evidence type="ECO:0000313" key="14">
    <source>
        <dbReference type="Proteomes" id="UP000076947"/>
    </source>
</evidence>
<dbReference type="EMBL" id="JABAFZ010000009">
    <property type="protein sequence ID" value="NME90027.1"/>
    <property type="molecule type" value="Genomic_DNA"/>
</dbReference>
<reference evidence="13" key="2">
    <citation type="submission" date="2016-02" db="EMBL/GenBank/DDBJ databases">
        <authorList>
            <person name="Wen L."/>
            <person name="He K."/>
            <person name="Yang H."/>
        </authorList>
    </citation>
    <scope>NUCLEOTIDE SEQUENCE [LARGE SCALE GENOMIC DNA]</scope>
    <source>
        <strain evidence="13">GA-15</strain>
    </source>
</reference>
<dbReference type="NCBIfam" id="TIGR01068">
    <property type="entry name" value="thioredoxin"/>
    <property type="match status" value="1"/>
</dbReference>
<proteinExistence type="inferred from homology"/>
<name>A0A0X8VGX7_9CORY</name>
<organism evidence="13 14">
    <name type="scientific">Corynebacterium stationis</name>
    <dbReference type="NCBI Taxonomy" id="1705"/>
    <lineage>
        <taxon>Bacteria</taxon>
        <taxon>Bacillati</taxon>
        <taxon>Actinomycetota</taxon>
        <taxon>Actinomycetes</taxon>
        <taxon>Mycobacteriales</taxon>
        <taxon>Corynebacteriaceae</taxon>
        <taxon>Corynebacterium</taxon>
    </lineage>
</organism>
<dbReference type="EMBL" id="LSTQ01000027">
    <property type="protein sequence ID" value="OAH24889.1"/>
    <property type="molecule type" value="Genomic_DNA"/>
</dbReference>
<dbReference type="PANTHER" id="PTHR45663">
    <property type="entry name" value="GEO12009P1"/>
    <property type="match status" value="1"/>
</dbReference>
<dbReference type="PIRSF" id="PIRSF000077">
    <property type="entry name" value="Thioredoxin"/>
    <property type="match status" value="1"/>
</dbReference>
<evidence type="ECO:0000256" key="5">
    <source>
        <dbReference type="ARBA" id="ARBA00023157"/>
    </source>
</evidence>
<dbReference type="InterPro" id="IPR005746">
    <property type="entry name" value="Thioredoxin"/>
</dbReference>
<dbReference type="CDD" id="cd02947">
    <property type="entry name" value="TRX_family"/>
    <property type="match status" value="1"/>
</dbReference>
<dbReference type="Pfam" id="PF00085">
    <property type="entry name" value="Thioredoxin"/>
    <property type="match status" value="1"/>
</dbReference>
<comment type="similarity">
    <text evidence="2 8">Belongs to the thioredoxin family.</text>
</comment>
<feature type="active site" description="Nucleophile" evidence="9">
    <location>
        <position position="33"/>
    </location>
</feature>
<feature type="active site" description="Nucleophile" evidence="9">
    <location>
        <position position="30"/>
    </location>
</feature>
<dbReference type="GO" id="GO:0005829">
    <property type="term" value="C:cytosol"/>
    <property type="evidence" value="ECO:0007669"/>
    <property type="project" value="TreeGrafter"/>
</dbReference>
<keyword evidence="14" id="KW-1185">Reference proteome</keyword>
<evidence type="ECO:0000259" key="11">
    <source>
        <dbReference type="PROSITE" id="PS51352"/>
    </source>
</evidence>
<dbReference type="PROSITE" id="PS51352">
    <property type="entry name" value="THIOREDOXIN_2"/>
    <property type="match status" value="1"/>
</dbReference>
<dbReference type="PANTHER" id="PTHR45663:SF40">
    <property type="entry name" value="THIOREDOXIN 2"/>
    <property type="match status" value="1"/>
</dbReference>
<dbReference type="Gene3D" id="3.40.30.10">
    <property type="entry name" value="Glutaredoxin"/>
    <property type="match status" value="1"/>
</dbReference>
<feature type="disulfide bond" description="Redox-active" evidence="10">
    <location>
        <begin position="30"/>
        <end position="33"/>
    </location>
</feature>
<reference evidence="14" key="1">
    <citation type="submission" date="2016-02" db="EMBL/GenBank/DDBJ databases">
        <authorList>
            <person name="Kaur G."/>
            <person name="Nair G.R."/>
            <person name="Mayilraj S."/>
        </authorList>
    </citation>
    <scope>NUCLEOTIDE SEQUENCE [LARGE SCALE GENOMIC DNA]</scope>
    <source>
        <strain evidence="14">GA-15</strain>
    </source>
</reference>
<evidence type="ECO:0000256" key="2">
    <source>
        <dbReference type="ARBA" id="ARBA00008987"/>
    </source>
</evidence>
<reference evidence="12 15" key="3">
    <citation type="submission" date="2020-04" db="EMBL/GenBank/DDBJ databases">
        <authorList>
            <person name="Hitch T.C.A."/>
            <person name="Wylensek D."/>
            <person name="Clavel T."/>
        </authorList>
    </citation>
    <scope>NUCLEOTIDE SEQUENCE [LARGE SCALE GENOMIC DNA]</scope>
    <source>
        <strain evidence="12 15">BL-383-APC-3D</strain>
    </source>
</reference>
<evidence type="ECO:0000256" key="4">
    <source>
        <dbReference type="ARBA" id="ARBA00022982"/>
    </source>
</evidence>
<evidence type="ECO:0000313" key="12">
    <source>
        <dbReference type="EMBL" id="NME90027.1"/>
    </source>
</evidence>
<comment type="caution">
    <text evidence="13">The sequence shown here is derived from an EMBL/GenBank/DDBJ whole genome shotgun (WGS) entry which is preliminary data.</text>
</comment>
<evidence type="ECO:0000313" key="15">
    <source>
        <dbReference type="Proteomes" id="UP000544551"/>
    </source>
</evidence>
<dbReference type="AlphaFoldDB" id="A0A0X8VGX7"/>
<evidence type="ECO:0000256" key="1">
    <source>
        <dbReference type="ARBA" id="ARBA00003318"/>
    </source>
</evidence>
<feature type="domain" description="Thioredoxin" evidence="11">
    <location>
        <begin position="1"/>
        <end position="105"/>
    </location>
</feature>
<protein>
    <recommendedName>
        <fullName evidence="7 8">Thioredoxin</fullName>
    </recommendedName>
</protein>
<evidence type="ECO:0000256" key="6">
    <source>
        <dbReference type="ARBA" id="ARBA00023284"/>
    </source>
</evidence>
<dbReference type="STRING" id="1705.CA21670_11825"/>
<sequence>MATVEVTKENFEETTIGEGITIVDAWAEWCGPCKRFAPVFDKASEEHEDITFAKLDTENNQELAGALQIQAIPTLMVFRDGIQVFNQAGALPPAAFEDLIKQVRDLDMDAVREQVEQQKNQG</sequence>
<evidence type="ECO:0000256" key="7">
    <source>
        <dbReference type="NCBIfam" id="TIGR01068"/>
    </source>
</evidence>
<feature type="site" description="Contributes to redox potential value" evidence="9">
    <location>
        <position position="32"/>
    </location>
</feature>